<proteinExistence type="predicted"/>
<reference evidence="1 2" key="1">
    <citation type="submission" date="2016-11" db="EMBL/GenBank/DDBJ databases">
        <title>Whole genomes of Flavobacteriaceae.</title>
        <authorList>
            <person name="Stine C."/>
            <person name="Li C."/>
            <person name="Tadesse D."/>
        </authorList>
    </citation>
    <scope>NUCLEOTIDE SEQUENCE [LARGE SCALE GENOMIC DNA]</scope>
    <source>
        <strain evidence="1 2">CCUG 60112</strain>
    </source>
</reference>
<organism evidence="1 2">
    <name type="scientific">Flavobacterium plurextorum</name>
    <dbReference type="NCBI Taxonomy" id="1114867"/>
    <lineage>
        <taxon>Bacteria</taxon>
        <taxon>Pseudomonadati</taxon>
        <taxon>Bacteroidota</taxon>
        <taxon>Flavobacteriia</taxon>
        <taxon>Flavobacteriales</taxon>
        <taxon>Flavobacteriaceae</taxon>
        <taxon>Flavobacterium</taxon>
    </lineage>
</organism>
<dbReference type="RefSeq" id="WP_089058857.1">
    <property type="nucleotide sequence ID" value="NZ_MUHD01000029.1"/>
</dbReference>
<protein>
    <recommendedName>
        <fullName evidence="3">Lipoprotein</fullName>
    </recommendedName>
</protein>
<keyword evidence="2" id="KW-1185">Reference proteome</keyword>
<evidence type="ECO:0000313" key="1">
    <source>
        <dbReference type="EMBL" id="OXB05103.1"/>
    </source>
</evidence>
<gene>
    <name evidence="1" type="ORF">B0A81_15465</name>
</gene>
<dbReference type="EMBL" id="MUHD01000029">
    <property type="protein sequence ID" value="OXB05103.1"/>
    <property type="molecule type" value="Genomic_DNA"/>
</dbReference>
<sequence>MDGIFKKMIFFFFFLTVLSCKNEDKPKVKKIDLISEGRSLIRQYSNILIDSVEQFDVRPEKEKNDAPKITIGLIDSIPKRREESNLGRTDGHTFVSFKLEKEDLIKFKSPYKLNLVKENNNDINVVFVTISELSINDEKAYVVVEKVRGIGMVNEVYYFKKENGIWVFTKKRFSKMG</sequence>
<dbReference type="PROSITE" id="PS51257">
    <property type="entry name" value="PROKAR_LIPOPROTEIN"/>
    <property type="match status" value="1"/>
</dbReference>
<evidence type="ECO:0000313" key="2">
    <source>
        <dbReference type="Proteomes" id="UP000198381"/>
    </source>
</evidence>
<comment type="caution">
    <text evidence="1">The sequence shown here is derived from an EMBL/GenBank/DDBJ whole genome shotgun (WGS) entry which is preliminary data.</text>
</comment>
<accession>A0ABX4CSJ3</accession>
<name>A0ABX4CSJ3_9FLAO</name>
<dbReference type="Proteomes" id="UP000198381">
    <property type="component" value="Unassembled WGS sequence"/>
</dbReference>
<evidence type="ECO:0008006" key="3">
    <source>
        <dbReference type="Google" id="ProtNLM"/>
    </source>
</evidence>